<proteinExistence type="predicted"/>
<dbReference type="Proteomes" id="UP001560573">
    <property type="component" value="Unassembled WGS sequence"/>
</dbReference>
<feature type="domain" description="3-keto-alpha-glucoside-1,2-lyase/3-keto-2-hydroxy-glucal hydratase" evidence="2">
    <location>
        <begin position="722"/>
        <end position="917"/>
    </location>
</feature>
<dbReference type="InterPro" id="IPR016024">
    <property type="entry name" value="ARM-type_fold"/>
</dbReference>
<dbReference type="InterPro" id="IPR010496">
    <property type="entry name" value="AL/BT2_dom"/>
</dbReference>
<feature type="domain" description="3-keto-alpha-glucoside-1,2-lyase/3-keto-2-hydroxy-glucal hydratase" evidence="2">
    <location>
        <begin position="935"/>
        <end position="1122"/>
    </location>
</feature>
<keyword evidence="4" id="KW-1185">Reference proteome</keyword>
<dbReference type="SMART" id="SM00567">
    <property type="entry name" value="EZ_HEAT"/>
    <property type="match status" value="5"/>
</dbReference>
<accession>A0ABV3ZCU4</accession>
<dbReference type="PANTHER" id="PTHR12697:SF5">
    <property type="entry name" value="DEOXYHYPUSINE HYDROXYLASE"/>
    <property type="match status" value="1"/>
</dbReference>
<evidence type="ECO:0000259" key="2">
    <source>
        <dbReference type="Pfam" id="PF06439"/>
    </source>
</evidence>
<dbReference type="EMBL" id="JAULBC010000002">
    <property type="protein sequence ID" value="MEX6687410.1"/>
    <property type="molecule type" value="Genomic_DNA"/>
</dbReference>
<sequence>MKKIIGSLLFISTLMAVQAQTDQRTATTKIADVLAKAPALNAPQLNANMTIISGIGEAGVREMVGMLSPTGKGDNTNLEYTINSYSYYVVQKGKEKERVAAEKAYVSALQKIADKENKAFLIRQLQTVGSDYSVNTLKGYLQDDRLCDDAARALVKINTPNAGKALLAALAGSNGKRKITIVEALGELKVKEAVPQITKLASNSDVKLEKVSLFALASIADPSSSAVLSNAAKKAGYTFEPTNATSAYVLYIEQLAKNGKTAQAKELAQALNKTATQVQTRSSALQLIAQIDGEKSTPVLIEAMNDENSAYRIAALKSAGKLINDNTANLWLQKLSSSNGAVKAEIITMLGNAKATAALPAVQQAITDQDAAVRTAAITAAGKIGNEAVLPSLLTALKSASPADIETIKGSLMTLKGDGVAAAIAKALPTVNGSAKAALIDVLAARSYSASTNDFLALANDNDQAVAAAAAKGLQSVVSADNLSQLFPLLTSSTNQQKTTAIQDAIVTALGGLKDVNQRDALVQAQLSKAPADKQPLFYDIMAKTGGSSSIQALSAAFASGNDNTKKAVADALSTWKDPKSSEALFKACMAMNGTSYFETALNGYIKLANDVSFTKDQKLLMLRRAMDVSKSNTQKAHILQEASSCKTFLALVFAGKYLDDSALQSEAAMTVMNIALANPEWNGDVVKQLLQKASPLLKGQDSDYQRQAIAKRLSEMPAGEGFVPLFNGKDLTGWKGLVANPIKRASMDNATLTTEQAKADDVMRKGWTVSNGELVFQGQGDNLATVKKYGDIEMFVDWKIQSKGDAGIYLRGTPQVQIWDTSRTDVGAEVGSGGLYNNTTNPSKPLHLADNAIGEWNTFHIVMKGDHVTVYLNGVLVVDNVPLENYWDRKMPLFPQEQIELQAHGTIVNYRDIYVRELPTVKPFELGSDEKKEGYKVLFDGTNLDEWTGNKQSYVVEDGNIVVKPNGGSGGNLYTKDEYKDFIYRFEFQLTPGANNGIGIRAPLEGDAAYKGMEIQVLDNDADIYKNLHEYQYHGSVYGVIPAKRGYLKPLGEWNSEEIAVKGNKIKVTLNGVVIVDGDITDAIKNGTLDHKEHPGLKNETGHIGFLGHGDVVRFRNIRIKDLGK</sequence>
<feature type="signal peptide" evidence="1">
    <location>
        <begin position="1"/>
        <end position="19"/>
    </location>
</feature>
<evidence type="ECO:0000256" key="1">
    <source>
        <dbReference type="SAM" id="SignalP"/>
    </source>
</evidence>
<dbReference type="RefSeq" id="WP_369328815.1">
    <property type="nucleotide sequence ID" value="NZ_JAULBC010000002.1"/>
</dbReference>
<comment type="caution">
    <text evidence="3">The sequence shown here is derived from an EMBL/GenBank/DDBJ whole genome shotgun (WGS) entry which is preliminary data.</text>
</comment>
<evidence type="ECO:0000313" key="4">
    <source>
        <dbReference type="Proteomes" id="UP001560573"/>
    </source>
</evidence>
<protein>
    <submittedName>
        <fullName evidence="3">DUF1080 domain-containing protein</fullName>
    </submittedName>
</protein>
<name>A0ABV3ZCU4_9BACT</name>
<dbReference type="Gene3D" id="1.25.10.10">
    <property type="entry name" value="Leucine-rich Repeat Variant"/>
    <property type="match status" value="2"/>
</dbReference>
<dbReference type="InterPro" id="IPR011989">
    <property type="entry name" value="ARM-like"/>
</dbReference>
<feature type="chain" id="PRO_5047262336" evidence="1">
    <location>
        <begin position="20"/>
        <end position="1126"/>
    </location>
</feature>
<dbReference type="PANTHER" id="PTHR12697">
    <property type="entry name" value="PBS LYASE HEAT-LIKE PROTEIN"/>
    <property type="match status" value="1"/>
</dbReference>
<organism evidence="3 4">
    <name type="scientific">Danxiaibacter flavus</name>
    <dbReference type="NCBI Taxonomy" id="3049108"/>
    <lineage>
        <taxon>Bacteria</taxon>
        <taxon>Pseudomonadati</taxon>
        <taxon>Bacteroidota</taxon>
        <taxon>Chitinophagia</taxon>
        <taxon>Chitinophagales</taxon>
        <taxon>Chitinophagaceae</taxon>
        <taxon>Danxiaibacter</taxon>
    </lineage>
</organism>
<dbReference type="Pfam" id="PF13646">
    <property type="entry name" value="HEAT_2"/>
    <property type="match status" value="1"/>
</dbReference>
<dbReference type="InterPro" id="IPR004155">
    <property type="entry name" value="PBS_lyase_HEAT"/>
</dbReference>
<dbReference type="SUPFAM" id="SSF48371">
    <property type="entry name" value="ARM repeat"/>
    <property type="match status" value="1"/>
</dbReference>
<dbReference type="Pfam" id="PF06439">
    <property type="entry name" value="3keto-disac_hyd"/>
    <property type="match status" value="2"/>
</dbReference>
<reference evidence="3 4" key="1">
    <citation type="submission" date="2023-07" db="EMBL/GenBank/DDBJ databases">
        <authorList>
            <person name="Lian W.-H."/>
        </authorList>
    </citation>
    <scope>NUCLEOTIDE SEQUENCE [LARGE SCALE GENOMIC DNA]</scope>
    <source>
        <strain evidence="3 4">SYSU DXS3180</strain>
    </source>
</reference>
<gene>
    <name evidence="3" type="ORF">QTN47_07915</name>
</gene>
<dbReference type="Gene3D" id="2.60.120.560">
    <property type="entry name" value="Exo-inulinase, domain 1"/>
    <property type="match status" value="2"/>
</dbReference>
<keyword evidence="1" id="KW-0732">Signal</keyword>
<evidence type="ECO:0000313" key="3">
    <source>
        <dbReference type="EMBL" id="MEX6687410.1"/>
    </source>
</evidence>